<evidence type="ECO:0000313" key="3">
    <source>
        <dbReference type="EMBL" id="KOG31373.1"/>
    </source>
</evidence>
<dbReference type="eggNOG" id="COG1082">
    <property type="taxonomic scope" value="Bacteria"/>
</dbReference>
<keyword evidence="2" id="KW-0732">Signal</keyword>
<protein>
    <recommendedName>
        <fullName evidence="5">Ricin B lectin</fullName>
    </recommendedName>
</protein>
<evidence type="ECO:0000256" key="2">
    <source>
        <dbReference type="SAM" id="SignalP"/>
    </source>
</evidence>
<dbReference type="EMBL" id="LGUS01000197">
    <property type="protein sequence ID" value="KOG31373.1"/>
    <property type="molecule type" value="Genomic_DNA"/>
</dbReference>
<evidence type="ECO:0000256" key="1">
    <source>
        <dbReference type="SAM" id="MobiDB-lite"/>
    </source>
</evidence>
<dbReference type="Proteomes" id="UP000037251">
    <property type="component" value="Unassembled WGS sequence"/>
</dbReference>
<dbReference type="AlphaFoldDB" id="A0A0L8KZG9"/>
<dbReference type="OrthoDB" id="9765957at2"/>
<dbReference type="STRING" id="67356.AQJ84_26640"/>
<evidence type="ECO:0008006" key="5">
    <source>
        <dbReference type="Google" id="ProtNLM"/>
    </source>
</evidence>
<comment type="caution">
    <text evidence="3">The sequence shown here is derived from an EMBL/GenBank/DDBJ whole genome shotgun (WGS) entry which is preliminary data.</text>
</comment>
<accession>A0A0L8KZG9</accession>
<feature type="signal peptide" evidence="2">
    <location>
        <begin position="1"/>
        <end position="39"/>
    </location>
</feature>
<name>A0A0L8KZG9_9ACTN</name>
<organism evidence="3 4">
    <name type="scientific">Streptomyces resistomycificus</name>
    <dbReference type="NCBI Taxonomy" id="67356"/>
    <lineage>
        <taxon>Bacteria</taxon>
        <taxon>Bacillati</taxon>
        <taxon>Actinomycetota</taxon>
        <taxon>Actinomycetes</taxon>
        <taxon>Kitasatosporales</taxon>
        <taxon>Streptomycetaceae</taxon>
        <taxon>Streptomyces</taxon>
        <taxon>Streptomyces aurantiacus group</taxon>
    </lineage>
</organism>
<gene>
    <name evidence="3" type="ORF">ADK37_30880</name>
</gene>
<evidence type="ECO:0000313" key="4">
    <source>
        <dbReference type="Proteomes" id="UP000037251"/>
    </source>
</evidence>
<feature type="region of interest" description="Disordered" evidence="1">
    <location>
        <begin position="39"/>
        <end position="64"/>
    </location>
</feature>
<dbReference type="PATRIC" id="fig|67356.5.peg.6609"/>
<feature type="chain" id="PRO_5011858683" description="Ricin B lectin" evidence="2">
    <location>
        <begin position="40"/>
        <end position="224"/>
    </location>
</feature>
<sequence>MRPRRAPHPTARTTSPWRHKAIMTALAATVLTGPGIAQAAPQSVPAAPSASTPAPESPPRERAAAASITWSLERAANPTADQRTAYDLITAAMNAAVSRYNNLSDLGKSITVRYDPGVPTADGSINGTIRFGNRSYMNERTALHEIAHTIGVGTSSGWSSLGSGGTWRGAQATALVKRFDGSGATLSTGGGHFWPYGLNYDNEFSNTAADRHVQIVAAMVRDGL</sequence>
<feature type="compositionally biased region" description="Low complexity" evidence="1">
    <location>
        <begin position="39"/>
        <end position="54"/>
    </location>
</feature>
<proteinExistence type="predicted"/>
<keyword evidence="4" id="KW-1185">Reference proteome</keyword>
<reference evidence="4" key="1">
    <citation type="submission" date="2015-07" db="EMBL/GenBank/DDBJ databases">
        <authorList>
            <person name="Ju K.-S."/>
            <person name="Doroghazi J.R."/>
            <person name="Metcalf W.W."/>
        </authorList>
    </citation>
    <scope>NUCLEOTIDE SEQUENCE [LARGE SCALE GENOMIC DNA]</scope>
    <source>
        <strain evidence="4">NRRL 2290</strain>
    </source>
</reference>